<feature type="transmembrane region" description="Helical" evidence="12">
    <location>
        <begin position="320"/>
        <end position="338"/>
    </location>
</feature>
<dbReference type="FunFam" id="3.40.605.10:FF:000007">
    <property type="entry name" value="NAD/NADP-dependent betaine aldehyde dehydrogenase"/>
    <property type="match status" value="1"/>
</dbReference>
<dbReference type="NCBIfam" id="TIGR00842">
    <property type="entry name" value="bcct"/>
    <property type="match status" value="1"/>
</dbReference>
<reference evidence="14 15" key="1">
    <citation type="submission" date="2015-10" db="EMBL/GenBank/DDBJ databases">
        <title>Corynebacteirum lowii and Corynebacterium oculi species nova, derived from human clinical disease and and emended description of Corynebacterium mastiditis.</title>
        <authorList>
            <person name="Bernard K."/>
            <person name="Pacheco A.L."/>
            <person name="Mcdougall C."/>
            <person name="Burtx T."/>
            <person name="Weibe D."/>
            <person name="Tyler S."/>
            <person name="Olson A.B."/>
            <person name="Cnockaert M."/>
            <person name="Eguchi H."/>
            <person name="Kuwahara T."/>
            <person name="Nakayama-Imaohji H."/>
            <person name="Boudewijins M."/>
            <person name="Van Hoecke F."/>
            <person name="Bernier A.-M."/>
            <person name="Vandamme P."/>
        </authorList>
    </citation>
    <scope>NUCLEOTIDE SEQUENCE [LARGE SCALE GENOMIC DNA]</scope>
    <source>
        <strain evidence="14 15">NML 130210</strain>
    </source>
</reference>
<comment type="subcellular location">
    <subcellularLocation>
        <location evidence="1">Cell membrane</location>
        <topology evidence="1">Multi-pass membrane protein</topology>
    </subcellularLocation>
</comment>
<evidence type="ECO:0000256" key="10">
    <source>
        <dbReference type="PROSITE-ProRule" id="PRU10007"/>
    </source>
</evidence>
<dbReference type="STRING" id="1544416.Cocul_01759"/>
<dbReference type="PROSITE" id="PS00687">
    <property type="entry name" value="ALDEHYDE_DEHYDR_GLU"/>
    <property type="match status" value="1"/>
</dbReference>
<dbReference type="PANTHER" id="PTHR30047:SF7">
    <property type="entry name" value="HIGH-AFFINITY CHOLINE TRANSPORT PROTEIN"/>
    <property type="match status" value="1"/>
</dbReference>
<dbReference type="PATRIC" id="fig|1544416.3.peg.1758"/>
<dbReference type="Pfam" id="PF00171">
    <property type="entry name" value="Aldedh"/>
    <property type="match status" value="1"/>
</dbReference>
<feature type="transmembrane region" description="Helical" evidence="12">
    <location>
        <begin position="253"/>
        <end position="270"/>
    </location>
</feature>
<dbReference type="InterPro" id="IPR016161">
    <property type="entry name" value="Ald_DH/histidinol_DH"/>
</dbReference>
<dbReference type="AlphaFoldDB" id="A0A0Q0TXF8"/>
<gene>
    <name evidence="14" type="primary">betT</name>
    <name evidence="14" type="ORF">Cocul_01759</name>
</gene>
<evidence type="ECO:0000256" key="6">
    <source>
        <dbReference type="ARBA" id="ARBA00022692"/>
    </source>
</evidence>
<dbReference type="InterPro" id="IPR029510">
    <property type="entry name" value="Ald_DH_CS_GLU"/>
</dbReference>
<evidence type="ECO:0000256" key="5">
    <source>
        <dbReference type="ARBA" id="ARBA00022475"/>
    </source>
</evidence>
<feature type="transmembrane region" description="Helical" evidence="12">
    <location>
        <begin position="187"/>
        <end position="212"/>
    </location>
</feature>
<dbReference type="FunFam" id="3.40.309.10:FF:000012">
    <property type="entry name" value="Betaine aldehyde dehydrogenase"/>
    <property type="match status" value="1"/>
</dbReference>
<comment type="similarity">
    <text evidence="3 11">Belongs to the aldehyde dehydrogenase family.</text>
</comment>
<feature type="transmembrane region" description="Helical" evidence="12">
    <location>
        <begin position="48"/>
        <end position="67"/>
    </location>
</feature>
<dbReference type="PANTHER" id="PTHR30047">
    <property type="entry name" value="HIGH-AFFINITY CHOLINE TRANSPORT PROTEIN-RELATED"/>
    <property type="match status" value="1"/>
</dbReference>
<feature type="transmembrane region" description="Helical" evidence="12">
    <location>
        <begin position="87"/>
        <end position="107"/>
    </location>
</feature>
<evidence type="ECO:0000259" key="13">
    <source>
        <dbReference type="Pfam" id="PF00171"/>
    </source>
</evidence>
<evidence type="ECO:0000313" key="15">
    <source>
        <dbReference type="Proteomes" id="UP000050517"/>
    </source>
</evidence>
<evidence type="ECO:0000256" key="11">
    <source>
        <dbReference type="RuleBase" id="RU003345"/>
    </source>
</evidence>
<dbReference type="Gene3D" id="3.40.309.10">
    <property type="entry name" value="Aldehyde Dehydrogenase, Chain A, domain 2"/>
    <property type="match status" value="1"/>
</dbReference>
<dbReference type="GO" id="GO:0016620">
    <property type="term" value="F:oxidoreductase activity, acting on the aldehyde or oxo group of donors, NAD or NADP as acceptor"/>
    <property type="evidence" value="ECO:0007669"/>
    <property type="project" value="InterPro"/>
</dbReference>
<dbReference type="InterPro" id="IPR018093">
    <property type="entry name" value="BCCT_CS"/>
</dbReference>
<comment type="similarity">
    <text evidence="2">Belongs to the BCCT transporter (TC 2.A.15) family.</text>
</comment>
<dbReference type="SUPFAM" id="SSF53720">
    <property type="entry name" value="ALDH-like"/>
    <property type="match status" value="1"/>
</dbReference>
<evidence type="ECO:0000256" key="7">
    <source>
        <dbReference type="ARBA" id="ARBA00022989"/>
    </source>
</evidence>
<feature type="active site" evidence="10">
    <location>
        <position position="939"/>
    </location>
</feature>
<keyword evidence="7 12" id="KW-1133">Transmembrane helix</keyword>
<dbReference type="Pfam" id="PF02028">
    <property type="entry name" value="BCCT"/>
    <property type="match status" value="1"/>
</dbReference>
<dbReference type="PROSITE" id="PS01303">
    <property type="entry name" value="BCCT"/>
    <property type="match status" value="1"/>
</dbReference>
<evidence type="ECO:0000256" key="4">
    <source>
        <dbReference type="ARBA" id="ARBA00022448"/>
    </source>
</evidence>
<dbReference type="InterPro" id="IPR000060">
    <property type="entry name" value="BCCT_transptr"/>
</dbReference>
<feature type="transmembrane region" description="Helical" evidence="12">
    <location>
        <begin position="457"/>
        <end position="478"/>
    </location>
</feature>
<evidence type="ECO:0000313" key="14">
    <source>
        <dbReference type="EMBL" id="KQB83687.1"/>
    </source>
</evidence>
<dbReference type="InterPro" id="IPR015590">
    <property type="entry name" value="Aldehyde_DH_dom"/>
</dbReference>
<feature type="transmembrane region" description="Helical" evidence="12">
    <location>
        <begin position="350"/>
        <end position="376"/>
    </location>
</feature>
<feature type="transmembrane region" description="Helical" evidence="12">
    <location>
        <begin position="484"/>
        <end position="505"/>
    </location>
</feature>
<keyword evidence="15" id="KW-1185">Reference proteome</keyword>
<keyword evidence="9 12" id="KW-0472">Membrane</keyword>
<keyword evidence="5" id="KW-1003">Cell membrane</keyword>
<dbReference type="GO" id="GO:0022857">
    <property type="term" value="F:transmembrane transporter activity"/>
    <property type="evidence" value="ECO:0007669"/>
    <property type="project" value="InterPro"/>
</dbReference>
<evidence type="ECO:0000256" key="2">
    <source>
        <dbReference type="ARBA" id="ARBA00005658"/>
    </source>
</evidence>
<evidence type="ECO:0000256" key="12">
    <source>
        <dbReference type="SAM" id="Phobius"/>
    </source>
</evidence>
<feature type="transmembrane region" description="Helical" evidence="12">
    <location>
        <begin position="139"/>
        <end position="159"/>
    </location>
</feature>
<accession>A0A0Q0TXF8</accession>
<evidence type="ECO:0000256" key="9">
    <source>
        <dbReference type="ARBA" id="ARBA00023136"/>
    </source>
</evidence>
<evidence type="ECO:0000256" key="8">
    <source>
        <dbReference type="ARBA" id="ARBA00023002"/>
    </source>
</evidence>
<feature type="transmembrane region" description="Helical" evidence="12">
    <location>
        <begin position="224"/>
        <end position="246"/>
    </location>
</feature>
<dbReference type="Gene3D" id="3.40.605.10">
    <property type="entry name" value="Aldehyde Dehydrogenase, Chain A, domain 1"/>
    <property type="match status" value="1"/>
</dbReference>
<keyword evidence="8 11" id="KW-0560">Oxidoreductase</keyword>
<evidence type="ECO:0000256" key="3">
    <source>
        <dbReference type="ARBA" id="ARBA00009986"/>
    </source>
</evidence>
<dbReference type="InterPro" id="IPR016162">
    <property type="entry name" value="Ald_DH_N"/>
</dbReference>
<proteinExistence type="inferred from homology"/>
<dbReference type="GO" id="GO:0005886">
    <property type="term" value="C:plasma membrane"/>
    <property type="evidence" value="ECO:0007669"/>
    <property type="project" value="UniProtKB-SubCell"/>
</dbReference>
<dbReference type="EMBL" id="LKST01000003">
    <property type="protein sequence ID" value="KQB83687.1"/>
    <property type="molecule type" value="Genomic_DNA"/>
</dbReference>
<evidence type="ECO:0000256" key="1">
    <source>
        <dbReference type="ARBA" id="ARBA00004651"/>
    </source>
</evidence>
<keyword evidence="4" id="KW-0813">Transport</keyword>
<sequence>MPHSPLNRPVFAASASLILAFVVWAWLAPGQAERVIFGAMEWVSTNLGWYYILTAGIVVAFVLLVALSRIGRTKLGPDHSEPRFNLFTWAAMLFAAGIGVDLMFFGVSGPATNYLTPPDVSPLSEEAARMAPIWTMFHYGVPGWALYALMGMAFGLFAYRYHLPLSVRSALAPIFGKRIRGPLGDGVEVAATLGTVFGVATSLGIGVVFLNYGLNFLFGLPTGTVVQVALIVLSVAITIVSTVSGVDKGIRRLSELNVVLAVGLMAWVLFSGRTSHLLDALVQNIGDFLSSFPSMMLNTFAYTSGTEAYPADQWLADWTLFFWAWWIAWAPFVGLFLARISRGRSLREFILGVLIIPFGFILLWVSIFGNAALAAFGTEPGLAQRIVDTPESGFFEVLQQYPGTTVTIGLAVLTGLLFYVTSADSGSLVMSTMTSKAPEHNGDAPAPEQDGPPWLRIVWAVMTGLLTLVMLFIGGVYTLQAATVLIGLPFSLVLYLLMFSLWKVLRGERYSAQARRHALVGAQPTTEPRGSWKQRLTRKMTFPTAEQTARFIEDTAQPALEAVGAELEELGVEVHYHRGRHPEYPIPYADLVVCFPDQDDFKYQAYPVAHAVPNFAANLAVVRDVYFRVEIFSATGSRGHSIMGYTRDQGDRGCPGCLRGPHELHDADRRRRCPHRGDSRRRAAEMGGTRMTKTLYINGEWVGATNNATRTITCPADGSEVGTVSEASREDTERAIAAARAAFDAGEWPARPAAERGDLLLAVAEQIKQRCDEFARAEALDTGKRLVEAEGDMDDIAACFRYFGKIADHHPGRLVDAGNNAVISRIVYEPVGVCGMITPWNFPLLQAAWKIAPALAAGNTFILKPAELTPHTSILIIDVLDKLGLPKGVANLVLGAGAEAGAPLSKHPDVDMVSFTGGLVTGRAIAAAAAPTVKKVALELGGKNPNIVFADSDFDAALDNALNAGFLDSGLVCSAGTRLIVQDSIAERFTDAMVARAGQITMGGPFDQAAHTGPLISAAHRDKVTDYVRRGVEAGARLRVGGDWGGPEHEEGYFYSPTVLDQCTAENPAVVEEGFGPVITVETFSTEAEAIRLANHTRYGLAGAVWTSDAGVANRVSRALRHGTVWINDYHPYLPQAEWGGFGESGTGRELGPTGLDEYREAKHIYQNTEPAVTGWFPVKED</sequence>
<dbReference type="Proteomes" id="UP000050517">
    <property type="component" value="Unassembled WGS sequence"/>
</dbReference>
<comment type="caution">
    <text evidence="14">The sequence shown here is derived from an EMBL/GenBank/DDBJ whole genome shotgun (WGS) entry which is preliminary data.</text>
</comment>
<dbReference type="NCBIfam" id="NF007399">
    <property type="entry name" value="PRK09928.1"/>
    <property type="match status" value="1"/>
</dbReference>
<organism evidence="14 15">
    <name type="scientific">Corynebacterium oculi</name>
    <dbReference type="NCBI Taxonomy" id="1544416"/>
    <lineage>
        <taxon>Bacteria</taxon>
        <taxon>Bacillati</taxon>
        <taxon>Actinomycetota</taxon>
        <taxon>Actinomycetes</taxon>
        <taxon>Mycobacteriales</taxon>
        <taxon>Corynebacteriaceae</taxon>
        <taxon>Corynebacterium</taxon>
    </lineage>
</organism>
<name>A0A0Q0TXF8_9CORY</name>
<feature type="domain" description="Aldehyde dehydrogenase" evidence="13">
    <location>
        <begin position="701"/>
        <end position="1165"/>
    </location>
</feature>
<protein>
    <submittedName>
        <fullName evidence="14">High-affinity choline transport protein</fullName>
    </submittedName>
</protein>
<dbReference type="InterPro" id="IPR016163">
    <property type="entry name" value="Ald_DH_C"/>
</dbReference>
<keyword evidence="6 12" id="KW-0812">Transmembrane</keyword>